<feature type="region of interest" description="Disordered" evidence="1">
    <location>
        <begin position="33"/>
        <end position="72"/>
    </location>
</feature>
<accession>A0A6P6RWQ7</accession>
<dbReference type="RefSeq" id="XP_026191580.1">
    <property type="nucleotide sequence ID" value="XM_026335795.1"/>
</dbReference>
<feature type="region of interest" description="Disordered" evidence="1">
    <location>
        <begin position="629"/>
        <end position="683"/>
    </location>
</feature>
<proteinExistence type="predicted"/>
<evidence type="ECO:0000313" key="3">
    <source>
        <dbReference type="RefSeq" id="XP_026191580.1"/>
    </source>
</evidence>
<sequence length="824" mass="87368">MQGVCLQSLRLIAALPAEPQKLGQAFDVDDVVQRCSPGDGRGGPQGGTLSRGEAPGVTGQAGGDAQVASRTSRMKGLVIRTPRGIQDYSQDLDTDHMDPDADEVQVAWEDGTVENTKCRGLTLVDRCLFVGDTVLEGSNGAIGLVLEVQQSIDVAIPIEAFKPQPQQQYRPQQQQHCALQGVADDGIVAGERPRLPSRLAGIRSQVMGAAALSLDPPLMQQLQQFNEGMPVVSGGRLGCVIGGKVDYVVALDSGHEFTLEEGYIAAFLHSSSSEAGCVKSFAIRNIKVAWQLQAPLGAAGSHRSLAPWTEHQPKDLLPLQQPVMRLGQPVYVDVRRLLQQREGGAKRGSQKDVASCAAAAAPTALAEAAPGAAFGSPTYTVGVVDAVCTTCTVLWETGVLEKNVQSHRLTPVALDRTPLAPADCRLAPVLLPHMVVQRQRPKEVVGAAAQGPQGPPRPGAPEETAALPWWLNLHFGGLQVGSDTSVESHLAEVQRHSGGARLFKEVSLALGADEGAFQGRANHAALLQAAAAHRRHRAQRQTRGITSTRGDSRTDAGPAEGPTAPLEEAQEGSQAPRRAGGDVSVEEGPLVTNRLAAFAAARDALPLLLRFMTETDVVYQMLDIPGKRLPLLRTGSSAPSHRRLQTGESSRGPEGGQGPLERPPTGGPSGVSDVPEAPTASEAQGDDDALVFHEAQALAADIFSFDGGPSLEAVAAFLHLVYSHGQWGVTEADGDTEEKLRDLFEATALVLGDAGPEVLMDDAPQSPGAADVQLGIVVYVQRKEKKALVAWIKDTQQFTSKDFMRSERPCEDIDLEGPLDLEYL</sequence>
<dbReference type="OrthoDB" id="348246at2759"/>
<organism evidence="2 3">
    <name type="scientific">Cyclospora cayetanensis</name>
    <dbReference type="NCBI Taxonomy" id="88456"/>
    <lineage>
        <taxon>Eukaryota</taxon>
        <taxon>Sar</taxon>
        <taxon>Alveolata</taxon>
        <taxon>Apicomplexa</taxon>
        <taxon>Conoidasida</taxon>
        <taxon>Coccidia</taxon>
        <taxon>Eucoccidiorida</taxon>
        <taxon>Eimeriorina</taxon>
        <taxon>Eimeriidae</taxon>
        <taxon>Cyclospora</taxon>
    </lineage>
</organism>
<evidence type="ECO:0000313" key="2">
    <source>
        <dbReference type="Proteomes" id="UP000515125"/>
    </source>
</evidence>
<dbReference type="AlphaFoldDB" id="A0A6P6RWQ7"/>
<protein>
    <submittedName>
        <fullName evidence="3">Uncharacterized protein LOC34620510</fullName>
    </submittedName>
</protein>
<feature type="region of interest" description="Disordered" evidence="1">
    <location>
        <begin position="529"/>
        <end position="584"/>
    </location>
</feature>
<evidence type="ECO:0000256" key="1">
    <source>
        <dbReference type="SAM" id="MobiDB-lite"/>
    </source>
</evidence>
<gene>
    <name evidence="3" type="primary">LOC34620510</name>
</gene>
<reference evidence="3" key="1">
    <citation type="submission" date="2025-08" db="UniProtKB">
        <authorList>
            <consortium name="RefSeq"/>
        </authorList>
    </citation>
    <scope>IDENTIFICATION</scope>
</reference>
<name>A0A6P6RWQ7_9EIME</name>
<keyword evidence="2" id="KW-1185">Reference proteome</keyword>
<dbReference type="Proteomes" id="UP000515125">
    <property type="component" value="Unplaced"/>
</dbReference>
<dbReference type="GeneID" id="34620510"/>